<reference evidence="2" key="1">
    <citation type="journal article" date="2011" name="Nature">
        <title>Genome sequence and analysis of the tuber crop potato.</title>
        <authorList>
            <consortium name="The Potato Genome Sequencing Consortium"/>
        </authorList>
    </citation>
    <scope>NUCLEOTIDE SEQUENCE [LARGE SCALE GENOMIC DNA]</scope>
    <source>
        <strain evidence="2">cv. DM1-3 516 R44</strain>
    </source>
</reference>
<dbReference type="Gramene" id="PGSC0003DMT400083479">
    <property type="protein sequence ID" value="PGSC0003DMT400083479"/>
    <property type="gene ID" value="PGSC0003DMG400033340"/>
</dbReference>
<dbReference type="EnsemblPlants" id="PGSC0003DMT400083479">
    <property type="protein sequence ID" value="PGSC0003DMT400083479"/>
    <property type="gene ID" value="PGSC0003DMG400033340"/>
</dbReference>
<evidence type="ECO:0000313" key="1">
    <source>
        <dbReference type="EnsemblPlants" id="PGSC0003DMT400083479"/>
    </source>
</evidence>
<proteinExistence type="predicted"/>
<evidence type="ECO:0000313" key="2">
    <source>
        <dbReference type="Proteomes" id="UP000011115"/>
    </source>
</evidence>
<keyword evidence="2" id="KW-1185">Reference proteome</keyword>
<dbReference type="PaxDb" id="4113-PGSC0003DMT400083479"/>
<dbReference type="AlphaFoldDB" id="M1D6Y2"/>
<organism evidence="1 2">
    <name type="scientific">Solanum tuberosum</name>
    <name type="common">Potato</name>
    <dbReference type="NCBI Taxonomy" id="4113"/>
    <lineage>
        <taxon>Eukaryota</taxon>
        <taxon>Viridiplantae</taxon>
        <taxon>Streptophyta</taxon>
        <taxon>Embryophyta</taxon>
        <taxon>Tracheophyta</taxon>
        <taxon>Spermatophyta</taxon>
        <taxon>Magnoliopsida</taxon>
        <taxon>eudicotyledons</taxon>
        <taxon>Gunneridae</taxon>
        <taxon>Pentapetalae</taxon>
        <taxon>asterids</taxon>
        <taxon>lamiids</taxon>
        <taxon>Solanales</taxon>
        <taxon>Solanaceae</taxon>
        <taxon>Solanoideae</taxon>
        <taxon>Solaneae</taxon>
        <taxon>Solanum</taxon>
    </lineage>
</organism>
<reference evidence="1" key="2">
    <citation type="submission" date="2015-06" db="UniProtKB">
        <authorList>
            <consortium name="EnsemblPlants"/>
        </authorList>
    </citation>
    <scope>IDENTIFICATION</scope>
    <source>
        <strain evidence="1">DM1-3 516 R44</strain>
    </source>
</reference>
<sequence length="84" mass="9628">MEIQPKSLKIRMEKDQKWAVVAKQDCRSCWFREFALGVKEMRRVQGLLDSGHAAIWVGNLLEFGSILGSSFCWKKKNVQGSEVL</sequence>
<name>M1D6Y2_SOLTU</name>
<dbReference type="HOGENOM" id="CLU_2531856_0_0_1"/>
<dbReference type="InParanoid" id="M1D6Y2"/>
<protein>
    <submittedName>
        <fullName evidence="1">Uncharacterized protein</fullName>
    </submittedName>
</protein>
<dbReference type="Proteomes" id="UP000011115">
    <property type="component" value="Unassembled WGS sequence"/>
</dbReference>
<accession>M1D6Y2</accession>